<reference evidence="2" key="1">
    <citation type="journal article" date="2017" name="Biotechnol. Biofuels">
        <title>Evaluation of environmental bacterial communities as a factor affecting the growth of duckweed Lemna minor.</title>
        <authorList>
            <person name="Ishizawa H."/>
            <person name="Kuroda M."/>
            <person name="Morikawa M."/>
            <person name="Ike M."/>
        </authorList>
    </citation>
    <scope>NUCLEOTIDE SEQUENCE [LARGE SCALE GENOMIC DNA]</scope>
    <source>
        <strain evidence="2">H3</strain>
    </source>
</reference>
<reference evidence="2" key="3">
    <citation type="journal article" date="2017" name="Plant Physiol. Biochem.">
        <title>Differential oxidative and antioxidative response of duckweed Lemna minor toward plant growth promoting/inhibiting bacteria.</title>
        <authorList>
            <person name="Ishizawa H."/>
            <person name="Kuroda M."/>
            <person name="Morikawa M."/>
            <person name="Ike M."/>
        </authorList>
    </citation>
    <scope>NUCLEOTIDE SEQUENCE [LARGE SCALE GENOMIC DNA]</scope>
    <source>
        <strain evidence="2">H3</strain>
    </source>
</reference>
<gene>
    <name evidence="1" type="ORF">DLM_2949</name>
</gene>
<dbReference type="AlphaFoldDB" id="A0A3G9GF93"/>
<accession>A0A3G9GF93</accession>
<proteinExistence type="predicted"/>
<evidence type="ECO:0000313" key="2">
    <source>
        <dbReference type="Proteomes" id="UP000198290"/>
    </source>
</evidence>
<sequence length="45" mass="5032">MTAQTRESFANIAILLDKAKRQHAPATSCTLQGLDYRVYIRHGAN</sequence>
<evidence type="ECO:0000313" key="1">
    <source>
        <dbReference type="EMBL" id="BBF86550.1"/>
    </source>
</evidence>
<dbReference type="EMBL" id="AP018823">
    <property type="protein sequence ID" value="BBF86550.1"/>
    <property type="molecule type" value="Genomic_DNA"/>
</dbReference>
<name>A0A3G9GF93_9NEIS</name>
<dbReference type="KEGG" id="amah:DLM_2949"/>
<keyword evidence="2" id="KW-1185">Reference proteome</keyword>
<dbReference type="Proteomes" id="UP000198290">
    <property type="component" value="Chromosome"/>
</dbReference>
<dbReference type="RefSeq" id="WP_167467127.1">
    <property type="nucleotide sequence ID" value="NZ_AP018823.1"/>
</dbReference>
<reference evidence="1 2" key="2">
    <citation type="journal article" date="2017" name="Genome Announc.">
        <title>Draft genome sequence of Aquitalea magnusonii strain H3, a plant growth-promoting bacterium of duckweed Lemna minor.</title>
        <authorList>
            <person name="Ishizawa H."/>
            <person name="Kuroda M."/>
            <person name="Ike M."/>
        </authorList>
    </citation>
    <scope>NUCLEOTIDE SEQUENCE [LARGE SCALE GENOMIC DNA]</scope>
    <source>
        <strain evidence="1 2">H3</strain>
    </source>
</reference>
<organism evidence="1 2">
    <name type="scientific">Aquitalea magnusonii</name>
    <dbReference type="NCBI Taxonomy" id="332411"/>
    <lineage>
        <taxon>Bacteria</taxon>
        <taxon>Pseudomonadati</taxon>
        <taxon>Pseudomonadota</taxon>
        <taxon>Betaproteobacteria</taxon>
        <taxon>Neisseriales</taxon>
        <taxon>Chromobacteriaceae</taxon>
        <taxon>Aquitalea</taxon>
    </lineage>
</organism>
<protein>
    <submittedName>
        <fullName evidence="1">Uncharacterized protein</fullName>
    </submittedName>
</protein>